<evidence type="ECO:0008006" key="3">
    <source>
        <dbReference type="Google" id="ProtNLM"/>
    </source>
</evidence>
<gene>
    <name evidence="1" type="ORF">GCM10022285_57120</name>
</gene>
<evidence type="ECO:0000313" key="1">
    <source>
        <dbReference type="EMBL" id="GAA4148712.1"/>
    </source>
</evidence>
<dbReference type="EMBL" id="BAABBU010000032">
    <property type="protein sequence ID" value="GAA4148712.1"/>
    <property type="molecule type" value="Genomic_DNA"/>
</dbReference>
<reference evidence="2" key="1">
    <citation type="journal article" date="2019" name="Int. J. Syst. Evol. Microbiol.">
        <title>The Global Catalogue of Microorganisms (GCM) 10K type strain sequencing project: providing services to taxonomists for standard genome sequencing and annotation.</title>
        <authorList>
            <consortium name="The Broad Institute Genomics Platform"/>
            <consortium name="The Broad Institute Genome Sequencing Center for Infectious Disease"/>
            <person name="Wu L."/>
            <person name="Ma J."/>
        </authorList>
    </citation>
    <scope>NUCLEOTIDE SEQUENCE [LARGE SCALE GENOMIC DNA]</scope>
    <source>
        <strain evidence="2">JCM 17589</strain>
    </source>
</reference>
<evidence type="ECO:0000313" key="2">
    <source>
        <dbReference type="Proteomes" id="UP001501845"/>
    </source>
</evidence>
<dbReference type="Proteomes" id="UP001501845">
    <property type="component" value="Unassembled WGS sequence"/>
</dbReference>
<sequence>MSSVERLREVLGVPPGVVDRGDFDAVEASLGVELPPEVKGPYFLMPVGCFTGVIPWTGTSSSWSIAEEVIGRFLLSGVTGLIGMSRMRR</sequence>
<comment type="caution">
    <text evidence="1">The sequence shown here is derived from an EMBL/GenBank/DDBJ whole genome shotgun (WGS) entry which is preliminary data.</text>
</comment>
<proteinExistence type="predicted"/>
<protein>
    <recommendedName>
        <fullName evidence="3">Knr4/Smi1-like domain-containing protein</fullName>
    </recommendedName>
</protein>
<keyword evidence="2" id="KW-1185">Reference proteome</keyword>
<accession>A0ABP7Z748</accession>
<organism evidence="1 2">
    <name type="scientific">Streptomyces tunisiensis</name>
    <dbReference type="NCBI Taxonomy" id="948699"/>
    <lineage>
        <taxon>Bacteria</taxon>
        <taxon>Bacillati</taxon>
        <taxon>Actinomycetota</taxon>
        <taxon>Actinomycetes</taxon>
        <taxon>Kitasatosporales</taxon>
        <taxon>Streptomycetaceae</taxon>
        <taxon>Streptomyces</taxon>
    </lineage>
</organism>
<dbReference type="RefSeq" id="WP_346158014.1">
    <property type="nucleotide sequence ID" value="NZ_BAABBU010000032.1"/>
</dbReference>
<name>A0ABP7Z748_9ACTN</name>